<evidence type="ECO:0000256" key="5">
    <source>
        <dbReference type="ARBA" id="ARBA00022989"/>
    </source>
</evidence>
<gene>
    <name evidence="8" type="ORF">L596_007899</name>
</gene>
<dbReference type="PANTHER" id="PTHR10283:SF77">
    <property type="entry name" value="PROTEIN CBG18085"/>
    <property type="match status" value="1"/>
</dbReference>
<name>A0A4U5PBB6_STECR</name>
<dbReference type="GO" id="GO:0015137">
    <property type="term" value="F:citrate transmembrane transporter activity"/>
    <property type="evidence" value="ECO:0007669"/>
    <property type="project" value="TreeGrafter"/>
</dbReference>
<dbReference type="PANTHER" id="PTHR10283">
    <property type="entry name" value="SOLUTE CARRIER FAMILY 13 MEMBER"/>
    <property type="match status" value="1"/>
</dbReference>
<feature type="transmembrane region" description="Helical" evidence="7">
    <location>
        <begin position="16"/>
        <end position="34"/>
    </location>
</feature>
<dbReference type="InterPro" id="IPR031312">
    <property type="entry name" value="Na/sul_symport_CS"/>
</dbReference>
<feature type="transmembrane region" description="Helical" evidence="7">
    <location>
        <begin position="209"/>
        <end position="235"/>
    </location>
</feature>
<keyword evidence="6 7" id="KW-0472">Membrane</keyword>
<keyword evidence="5 7" id="KW-1133">Transmembrane helix</keyword>
<feature type="transmembrane region" description="Helical" evidence="7">
    <location>
        <begin position="488"/>
        <end position="507"/>
    </location>
</feature>
<comment type="caution">
    <text evidence="8">The sequence shown here is derived from an EMBL/GenBank/DDBJ whole genome shotgun (WGS) entry which is preliminary data.</text>
</comment>
<comment type="subcellular location">
    <subcellularLocation>
        <location evidence="1">Membrane</location>
        <topology evidence="1">Multi-pass membrane protein</topology>
    </subcellularLocation>
</comment>
<dbReference type="InterPro" id="IPR001898">
    <property type="entry name" value="SLC13A/DASS"/>
</dbReference>
<proteinExistence type="inferred from homology"/>
<evidence type="ECO:0000313" key="9">
    <source>
        <dbReference type="Proteomes" id="UP000298663"/>
    </source>
</evidence>
<evidence type="ECO:0000256" key="6">
    <source>
        <dbReference type="ARBA" id="ARBA00023136"/>
    </source>
</evidence>
<keyword evidence="4 7" id="KW-0812">Transmembrane</keyword>
<feature type="transmembrane region" description="Helical" evidence="7">
    <location>
        <begin position="355"/>
        <end position="372"/>
    </location>
</feature>
<comment type="similarity">
    <text evidence="2">Belongs to the SLC13A/DASS transporter (TC 2.A.47) family. NADC subfamily.</text>
</comment>
<evidence type="ECO:0008006" key="10">
    <source>
        <dbReference type="Google" id="ProtNLM"/>
    </source>
</evidence>
<dbReference type="AlphaFoldDB" id="A0A4U5PBB6"/>
<sequence length="574" mass="63708">MGSFFETLEFLKRSKTAIWIVVAPIILLPILQFGTKEASCCYCILLLSFYWIGEVVPIAVTSILPMLLFPLLGIMSAEDIAQQYLKDTTMMLVITVMAAIAVEECNLHRRIALKLLTKTGSKPQWIMASFMGATCFLSCWMDDCAATALMLPIAFATLESMNMDDEETGKPAVVNGEAWTTVPIEHCDETVKIPTHREPPKEDRTIWKAMILSCSYASLIGGTGTVIGTAPNLIFRDNVQTWYPNGETGVTYLSWMAFAVPPMVLYLIASWVTLQVLLIGPRRLIQMYSSPTDEDNKKAVRVKNSINRAYNQLGPITFAEKSVLTLYIIMILSWMTSDPGFMPGWTSLLGERGKMISDASVGIFIIFIMFIWPRECPKFSGFSDPSKPHAPIPRLLNWEVVHEKFPWSLLFLVGAGFATSRAVEVSGLSTLVSCFALDKLTHGSAFSMEALITTFVTFITEMMGNSGTASIFIPISFSIGEALKINPLYLALPLTISASFSFCFPMATPPNAIVYETGMITMFEMAYTGFLLDLVCIGITLLNMNTYTYWLFDLGHFPEGIQDRNTTLLCAPSF</sequence>
<dbReference type="GO" id="GO:0015141">
    <property type="term" value="F:succinate transmembrane transporter activity"/>
    <property type="evidence" value="ECO:0007669"/>
    <property type="project" value="TreeGrafter"/>
</dbReference>
<reference evidence="8 9" key="1">
    <citation type="journal article" date="2015" name="Genome Biol.">
        <title>Comparative genomics of Steinernema reveals deeply conserved gene regulatory networks.</title>
        <authorList>
            <person name="Dillman A.R."/>
            <person name="Macchietto M."/>
            <person name="Porter C.F."/>
            <person name="Rogers A."/>
            <person name="Williams B."/>
            <person name="Antoshechkin I."/>
            <person name="Lee M.M."/>
            <person name="Goodwin Z."/>
            <person name="Lu X."/>
            <person name="Lewis E.E."/>
            <person name="Goodrich-Blair H."/>
            <person name="Stock S.P."/>
            <person name="Adams B.J."/>
            <person name="Sternberg P.W."/>
            <person name="Mortazavi A."/>
        </authorList>
    </citation>
    <scope>NUCLEOTIDE SEQUENCE [LARGE SCALE GENOMIC DNA]</scope>
    <source>
        <strain evidence="8 9">ALL</strain>
    </source>
</reference>
<keyword evidence="9" id="KW-1185">Reference proteome</keyword>
<feature type="transmembrane region" description="Helical" evidence="7">
    <location>
        <begin position="41"/>
        <end position="69"/>
    </location>
</feature>
<protein>
    <recommendedName>
        <fullName evidence="10">Citrate transporter-like domain-containing protein</fullName>
    </recommendedName>
</protein>
<organism evidence="8 9">
    <name type="scientific">Steinernema carpocapsae</name>
    <name type="common">Entomopathogenic nematode</name>
    <dbReference type="NCBI Taxonomy" id="34508"/>
    <lineage>
        <taxon>Eukaryota</taxon>
        <taxon>Metazoa</taxon>
        <taxon>Ecdysozoa</taxon>
        <taxon>Nematoda</taxon>
        <taxon>Chromadorea</taxon>
        <taxon>Rhabditida</taxon>
        <taxon>Tylenchina</taxon>
        <taxon>Panagrolaimomorpha</taxon>
        <taxon>Strongyloidoidea</taxon>
        <taxon>Steinernematidae</taxon>
        <taxon>Steinernema</taxon>
    </lineage>
</organism>
<feature type="transmembrane region" description="Helical" evidence="7">
    <location>
        <begin position="519"/>
        <end position="542"/>
    </location>
</feature>
<dbReference type="PROSITE" id="PS01271">
    <property type="entry name" value="NA_SULFATE"/>
    <property type="match status" value="1"/>
</dbReference>
<dbReference type="Proteomes" id="UP000298663">
    <property type="component" value="Unassembled WGS sequence"/>
</dbReference>
<dbReference type="EMBL" id="AZBU02000002">
    <property type="protein sequence ID" value="TKR93441.1"/>
    <property type="molecule type" value="Genomic_DNA"/>
</dbReference>
<dbReference type="STRING" id="34508.A0A4U5PBB6"/>
<evidence type="ECO:0000256" key="3">
    <source>
        <dbReference type="ARBA" id="ARBA00022448"/>
    </source>
</evidence>
<dbReference type="OrthoDB" id="6493944at2759"/>
<evidence type="ECO:0000256" key="2">
    <source>
        <dbReference type="ARBA" id="ARBA00006772"/>
    </source>
</evidence>
<dbReference type="Pfam" id="PF00939">
    <property type="entry name" value="Na_sulph_symp"/>
    <property type="match status" value="1"/>
</dbReference>
<reference evidence="8 9" key="2">
    <citation type="journal article" date="2019" name="G3 (Bethesda)">
        <title>Hybrid Assembly of the Genome of the Entomopathogenic Nematode Steinernema carpocapsae Identifies the X-Chromosome.</title>
        <authorList>
            <person name="Serra L."/>
            <person name="Macchietto M."/>
            <person name="Macias-Munoz A."/>
            <person name="McGill C.J."/>
            <person name="Rodriguez I.M."/>
            <person name="Rodriguez B."/>
            <person name="Murad R."/>
            <person name="Mortazavi A."/>
        </authorList>
    </citation>
    <scope>NUCLEOTIDE SEQUENCE [LARGE SCALE GENOMIC DNA]</scope>
    <source>
        <strain evidence="8 9">ALL</strain>
    </source>
</reference>
<accession>A0A4U5PBB6</accession>
<feature type="transmembrane region" description="Helical" evidence="7">
    <location>
        <begin position="313"/>
        <end position="335"/>
    </location>
</feature>
<evidence type="ECO:0000256" key="7">
    <source>
        <dbReference type="SAM" id="Phobius"/>
    </source>
</evidence>
<feature type="transmembrane region" description="Helical" evidence="7">
    <location>
        <begin position="89"/>
        <end position="107"/>
    </location>
</feature>
<evidence type="ECO:0000313" key="8">
    <source>
        <dbReference type="EMBL" id="TKR93441.1"/>
    </source>
</evidence>
<dbReference type="GO" id="GO:0005886">
    <property type="term" value="C:plasma membrane"/>
    <property type="evidence" value="ECO:0007669"/>
    <property type="project" value="TreeGrafter"/>
</dbReference>
<evidence type="ECO:0000256" key="1">
    <source>
        <dbReference type="ARBA" id="ARBA00004141"/>
    </source>
</evidence>
<feature type="transmembrane region" description="Helical" evidence="7">
    <location>
        <begin position="255"/>
        <end position="279"/>
    </location>
</feature>
<keyword evidence="3" id="KW-0813">Transport</keyword>
<evidence type="ECO:0000256" key="4">
    <source>
        <dbReference type="ARBA" id="ARBA00022692"/>
    </source>
</evidence>